<evidence type="ECO:0000313" key="1">
    <source>
        <dbReference type="EMBL" id="KAL0172987.1"/>
    </source>
</evidence>
<dbReference type="EMBL" id="JAMKFB020000016">
    <property type="protein sequence ID" value="KAL0172987.1"/>
    <property type="molecule type" value="Genomic_DNA"/>
</dbReference>
<protein>
    <submittedName>
        <fullName evidence="1">Uncharacterized protein</fullName>
    </submittedName>
</protein>
<sequence>PRARTSAPPPPPVFEISTRSRFAPLHETERDAVIVGDSTVRYVRATLAKGKVHTHCFPVACVLNVSAQIPTILKDSESVGVIVLHTGVNDIKLQQTE</sequence>
<accession>A0ABD0PGE4</accession>
<gene>
    <name evidence="1" type="ORF">M9458_033298</name>
</gene>
<proteinExistence type="predicted"/>
<organism evidence="1 2">
    <name type="scientific">Cirrhinus mrigala</name>
    <name type="common">Mrigala</name>
    <dbReference type="NCBI Taxonomy" id="683832"/>
    <lineage>
        <taxon>Eukaryota</taxon>
        <taxon>Metazoa</taxon>
        <taxon>Chordata</taxon>
        <taxon>Craniata</taxon>
        <taxon>Vertebrata</taxon>
        <taxon>Euteleostomi</taxon>
        <taxon>Actinopterygii</taxon>
        <taxon>Neopterygii</taxon>
        <taxon>Teleostei</taxon>
        <taxon>Ostariophysi</taxon>
        <taxon>Cypriniformes</taxon>
        <taxon>Cyprinidae</taxon>
        <taxon>Labeoninae</taxon>
        <taxon>Labeonini</taxon>
        <taxon>Cirrhinus</taxon>
    </lineage>
</organism>
<feature type="non-terminal residue" evidence="1">
    <location>
        <position position="1"/>
    </location>
</feature>
<name>A0ABD0PGE4_CIRMR</name>
<keyword evidence="2" id="KW-1185">Reference proteome</keyword>
<dbReference type="AlphaFoldDB" id="A0ABD0PGE4"/>
<dbReference type="Gene3D" id="3.40.50.12690">
    <property type="match status" value="1"/>
</dbReference>
<comment type="caution">
    <text evidence="1">The sequence shown here is derived from an EMBL/GenBank/DDBJ whole genome shotgun (WGS) entry which is preliminary data.</text>
</comment>
<evidence type="ECO:0000313" key="2">
    <source>
        <dbReference type="Proteomes" id="UP001529510"/>
    </source>
</evidence>
<dbReference type="Proteomes" id="UP001529510">
    <property type="component" value="Unassembled WGS sequence"/>
</dbReference>
<feature type="non-terminal residue" evidence="1">
    <location>
        <position position="97"/>
    </location>
</feature>
<dbReference type="SUPFAM" id="SSF52266">
    <property type="entry name" value="SGNH hydrolase"/>
    <property type="match status" value="1"/>
</dbReference>
<reference evidence="1 2" key="1">
    <citation type="submission" date="2024-05" db="EMBL/GenBank/DDBJ databases">
        <title>Genome sequencing and assembly of Indian major carp, Cirrhinus mrigala (Hamilton, 1822).</title>
        <authorList>
            <person name="Mohindra V."/>
            <person name="Chowdhury L.M."/>
            <person name="Lal K."/>
            <person name="Jena J.K."/>
        </authorList>
    </citation>
    <scope>NUCLEOTIDE SEQUENCE [LARGE SCALE GENOMIC DNA]</scope>
    <source>
        <strain evidence="1">CM1030</strain>
        <tissue evidence="1">Blood</tissue>
    </source>
</reference>